<evidence type="ECO:0000313" key="3">
    <source>
        <dbReference type="Proteomes" id="UP000727056"/>
    </source>
</evidence>
<reference evidence="2 3" key="1">
    <citation type="submission" date="2020-03" db="EMBL/GenBank/DDBJ databases">
        <title>Draft genome of Streptomyces sp. ventii, isolated from the Axial Seamount in the Pacific Ocean, and resequencing of the two type strains Streptomyces lonarensis strain NCL 716 and Streptomyces bohaiensis strain 11A07.</title>
        <authorList>
            <person name="Loughran R.M."/>
            <person name="Pfannmuller K.M."/>
            <person name="Wasson B.J."/>
            <person name="Deadmond M.C."/>
            <person name="Paddock B.E."/>
            <person name="Koyack M.J."/>
            <person name="Gallegos D.A."/>
            <person name="Mitchell E.A."/>
            <person name="Ushijima B."/>
            <person name="Saw J.H."/>
            <person name="Mcphail K.L."/>
            <person name="Videau P."/>
        </authorList>
    </citation>
    <scope>NUCLEOTIDE SEQUENCE [LARGE SCALE GENOMIC DNA]</scope>
    <source>
        <strain evidence="2 3">11A07</strain>
    </source>
</reference>
<accession>A0ABX1CB48</accession>
<feature type="transmembrane region" description="Helical" evidence="1">
    <location>
        <begin position="34"/>
        <end position="54"/>
    </location>
</feature>
<dbReference type="Proteomes" id="UP000727056">
    <property type="component" value="Unassembled WGS sequence"/>
</dbReference>
<proteinExistence type="predicted"/>
<keyword evidence="1" id="KW-1133">Transmembrane helix</keyword>
<evidence type="ECO:0000256" key="1">
    <source>
        <dbReference type="SAM" id="Phobius"/>
    </source>
</evidence>
<dbReference type="EMBL" id="JAAVJC010000002">
    <property type="protein sequence ID" value="NJQ13534.1"/>
    <property type="molecule type" value="Genomic_DNA"/>
</dbReference>
<dbReference type="RefSeq" id="WP_168086368.1">
    <property type="nucleotide sequence ID" value="NZ_BHZH01000178.1"/>
</dbReference>
<gene>
    <name evidence="2" type="ORF">HCN52_00855</name>
</gene>
<comment type="caution">
    <text evidence="2">The sequence shown here is derived from an EMBL/GenBank/DDBJ whole genome shotgun (WGS) entry which is preliminary data.</text>
</comment>
<sequence>MTPLELLAQIPNPGVQVPEGLSRPRDLFLGMMKWGGLAITAGSAIYSGYLFVLARRGGHATTSAADAASELPFKLVGLLLISGVGAGVLGMFL</sequence>
<keyword evidence="1" id="KW-0812">Transmembrane</keyword>
<protein>
    <submittedName>
        <fullName evidence="2">Uncharacterized protein</fullName>
    </submittedName>
</protein>
<feature type="transmembrane region" description="Helical" evidence="1">
    <location>
        <begin position="75"/>
        <end position="92"/>
    </location>
</feature>
<keyword evidence="3" id="KW-1185">Reference proteome</keyword>
<organism evidence="2 3">
    <name type="scientific">Streptomyces bohaiensis</name>
    <dbReference type="NCBI Taxonomy" id="1431344"/>
    <lineage>
        <taxon>Bacteria</taxon>
        <taxon>Bacillati</taxon>
        <taxon>Actinomycetota</taxon>
        <taxon>Actinomycetes</taxon>
        <taxon>Kitasatosporales</taxon>
        <taxon>Streptomycetaceae</taxon>
        <taxon>Streptomyces</taxon>
    </lineage>
</organism>
<keyword evidence="1" id="KW-0472">Membrane</keyword>
<name>A0ABX1CB48_9ACTN</name>
<evidence type="ECO:0000313" key="2">
    <source>
        <dbReference type="EMBL" id="NJQ13534.1"/>
    </source>
</evidence>